<evidence type="ECO:0000313" key="2">
    <source>
        <dbReference type="EMBL" id="MED6179754.1"/>
    </source>
</evidence>
<keyword evidence="3" id="KW-1185">Reference proteome</keyword>
<feature type="region of interest" description="Disordered" evidence="1">
    <location>
        <begin position="144"/>
        <end position="180"/>
    </location>
</feature>
<dbReference type="Proteomes" id="UP001341840">
    <property type="component" value="Unassembled WGS sequence"/>
</dbReference>
<reference evidence="2 3" key="1">
    <citation type="journal article" date="2023" name="Plants (Basel)">
        <title>Bridging the Gap: Combining Genomics and Transcriptomics Approaches to Understand Stylosanthes scabra, an Orphan Legume from the Brazilian Caatinga.</title>
        <authorList>
            <person name="Ferreira-Neto J.R.C."/>
            <person name="da Silva M.D."/>
            <person name="Binneck E."/>
            <person name="de Melo N.F."/>
            <person name="da Silva R.H."/>
            <person name="de Melo A.L.T.M."/>
            <person name="Pandolfi V."/>
            <person name="Bustamante F.O."/>
            <person name="Brasileiro-Vidal A.C."/>
            <person name="Benko-Iseppon A.M."/>
        </authorList>
    </citation>
    <scope>NUCLEOTIDE SEQUENCE [LARGE SCALE GENOMIC DNA]</scope>
    <source>
        <tissue evidence="2">Leaves</tissue>
    </source>
</reference>
<name>A0ABU6W331_9FABA</name>
<evidence type="ECO:0000313" key="3">
    <source>
        <dbReference type="Proteomes" id="UP001341840"/>
    </source>
</evidence>
<protein>
    <submittedName>
        <fullName evidence="2">Uncharacterized protein</fullName>
    </submittedName>
</protein>
<comment type="caution">
    <text evidence="2">The sequence shown here is derived from an EMBL/GenBank/DDBJ whole genome shotgun (WGS) entry which is preliminary data.</text>
</comment>
<gene>
    <name evidence="2" type="ORF">PIB30_003969</name>
</gene>
<dbReference type="EMBL" id="JASCZI010181250">
    <property type="protein sequence ID" value="MED6179754.1"/>
    <property type="molecule type" value="Genomic_DNA"/>
</dbReference>
<proteinExistence type="predicted"/>
<feature type="compositionally biased region" description="Polar residues" evidence="1">
    <location>
        <begin position="171"/>
        <end position="180"/>
    </location>
</feature>
<accession>A0ABU6W331</accession>
<evidence type="ECO:0000256" key="1">
    <source>
        <dbReference type="SAM" id="MobiDB-lite"/>
    </source>
</evidence>
<organism evidence="2 3">
    <name type="scientific">Stylosanthes scabra</name>
    <dbReference type="NCBI Taxonomy" id="79078"/>
    <lineage>
        <taxon>Eukaryota</taxon>
        <taxon>Viridiplantae</taxon>
        <taxon>Streptophyta</taxon>
        <taxon>Embryophyta</taxon>
        <taxon>Tracheophyta</taxon>
        <taxon>Spermatophyta</taxon>
        <taxon>Magnoliopsida</taxon>
        <taxon>eudicotyledons</taxon>
        <taxon>Gunneridae</taxon>
        <taxon>Pentapetalae</taxon>
        <taxon>rosids</taxon>
        <taxon>fabids</taxon>
        <taxon>Fabales</taxon>
        <taxon>Fabaceae</taxon>
        <taxon>Papilionoideae</taxon>
        <taxon>50 kb inversion clade</taxon>
        <taxon>dalbergioids sensu lato</taxon>
        <taxon>Dalbergieae</taxon>
        <taxon>Pterocarpus clade</taxon>
        <taxon>Stylosanthes</taxon>
    </lineage>
</organism>
<sequence>MDPKLFPRSCFEKVRETYGRIFRTDELYYYFTSMSGHGSRSKEILGELMNAQLFRGFDHKTCLHFLTWFTTIDSSGNQHYHHQFETLCNSDSFYDLCYFLRLGCFRMDNDWDQISLKSSKGQVTKIKKRFAAAQSEVLSAFTSRRRGGCGGDTQQRLAPKGTRSRSRIYPATSSQRSRSS</sequence>